<accession>A0A518CZQ6</accession>
<feature type="region of interest" description="Disordered" evidence="1">
    <location>
        <begin position="34"/>
        <end position="65"/>
    </location>
</feature>
<organism evidence="3 4">
    <name type="scientific">Rohdeia mirabilis</name>
    <dbReference type="NCBI Taxonomy" id="2528008"/>
    <lineage>
        <taxon>Bacteria</taxon>
        <taxon>Pseudomonadati</taxon>
        <taxon>Planctomycetota</taxon>
        <taxon>Planctomycetia</taxon>
        <taxon>Planctomycetia incertae sedis</taxon>
        <taxon>Rohdeia</taxon>
    </lineage>
</organism>
<reference evidence="3 4" key="1">
    <citation type="submission" date="2019-02" db="EMBL/GenBank/DDBJ databases">
        <title>Deep-cultivation of Planctomycetes and their phenomic and genomic characterization uncovers novel biology.</title>
        <authorList>
            <person name="Wiegand S."/>
            <person name="Jogler M."/>
            <person name="Boedeker C."/>
            <person name="Pinto D."/>
            <person name="Vollmers J."/>
            <person name="Rivas-Marin E."/>
            <person name="Kohn T."/>
            <person name="Peeters S.H."/>
            <person name="Heuer A."/>
            <person name="Rast P."/>
            <person name="Oberbeckmann S."/>
            <person name="Bunk B."/>
            <person name="Jeske O."/>
            <person name="Meyerdierks A."/>
            <person name="Storesund J.E."/>
            <person name="Kallscheuer N."/>
            <person name="Luecker S."/>
            <person name="Lage O.M."/>
            <person name="Pohl T."/>
            <person name="Merkel B.J."/>
            <person name="Hornburger P."/>
            <person name="Mueller R.-W."/>
            <person name="Bruemmer F."/>
            <person name="Labrenz M."/>
            <person name="Spormann A.M."/>
            <person name="Op den Camp H."/>
            <person name="Overmann J."/>
            <person name="Amann R."/>
            <person name="Jetten M.S.M."/>
            <person name="Mascher T."/>
            <person name="Medema M.H."/>
            <person name="Devos D.P."/>
            <person name="Kaster A.-K."/>
            <person name="Ovreas L."/>
            <person name="Rohde M."/>
            <person name="Galperin M.Y."/>
            <person name="Jogler C."/>
        </authorList>
    </citation>
    <scope>NUCLEOTIDE SEQUENCE [LARGE SCALE GENOMIC DNA]</scope>
    <source>
        <strain evidence="3 4">Pla163</strain>
    </source>
</reference>
<proteinExistence type="predicted"/>
<dbReference type="EMBL" id="CP036290">
    <property type="protein sequence ID" value="QDU84716.1"/>
    <property type="molecule type" value="Genomic_DNA"/>
</dbReference>
<gene>
    <name evidence="3" type="ORF">Pla163_18290</name>
</gene>
<feature type="signal peptide" evidence="2">
    <location>
        <begin position="1"/>
        <end position="31"/>
    </location>
</feature>
<evidence type="ECO:0000256" key="2">
    <source>
        <dbReference type="SAM" id="SignalP"/>
    </source>
</evidence>
<evidence type="ECO:0000313" key="3">
    <source>
        <dbReference type="EMBL" id="QDU84716.1"/>
    </source>
</evidence>
<protein>
    <submittedName>
        <fullName evidence="3">Uncharacterized protein</fullName>
    </submittedName>
</protein>
<sequence precursor="true">MSSLLAVAPHLCTLVAAGVALFAAASPLVLAGAHSDPSSRSLHQEADARTRDDGASVERSTTGVEVTWPASTATPALAALPLLAQDPSSPAATDPWPEDLPHDAAAWTEYWSAFADDLARESEWAAEWAAGGRTPTHADGERLARLCLAAFHQGRDADGWSHLTELATRDAPLASQLLPHVLVGGPLVGGPLVGRALESEARKSGSPGGADAVPSGTRTPSEPWNGALERGVVLRPALTPPALDDPNGRPSREPLEITGLTVGGSRVSMRLQVRGDGVDLRYRLDEGEPVEFAAVLPVPPGLSIAIEYFDWERAETSGEPLPVRLSEPGEWYRLWGRVRPDRAAWPTIAPDAVPRALELFGLELVIAADDPQAAYVAGFARACEDLFPFRVRRVEPGEPPFGASAQRVDLTPSPARGAKLRDLAGHLAHFVLARSRTPRETSSPDGR</sequence>
<dbReference type="Proteomes" id="UP000319342">
    <property type="component" value="Chromosome"/>
</dbReference>
<name>A0A518CZQ6_9BACT</name>
<keyword evidence="2" id="KW-0732">Signal</keyword>
<dbReference type="RefSeq" id="WP_145186767.1">
    <property type="nucleotide sequence ID" value="NZ_CP036290.1"/>
</dbReference>
<keyword evidence="4" id="KW-1185">Reference proteome</keyword>
<evidence type="ECO:0000256" key="1">
    <source>
        <dbReference type="SAM" id="MobiDB-lite"/>
    </source>
</evidence>
<feature type="chain" id="PRO_5021733700" evidence="2">
    <location>
        <begin position="32"/>
        <end position="447"/>
    </location>
</feature>
<feature type="compositionally biased region" description="Basic and acidic residues" evidence="1">
    <location>
        <begin position="42"/>
        <end position="56"/>
    </location>
</feature>
<evidence type="ECO:0000313" key="4">
    <source>
        <dbReference type="Proteomes" id="UP000319342"/>
    </source>
</evidence>
<feature type="region of interest" description="Disordered" evidence="1">
    <location>
        <begin position="199"/>
        <end position="225"/>
    </location>
</feature>
<dbReference type="AlphaFoldDB" id="A0A518CZQ6"/>